<evidence type="ECO:0000313" key="2">
    <source>
        <dbReference type="EMBL" id="KAK7826989.1"/>
    </source>
</evidence>
<dbReference type="EMBL" id="PKMF04000531">
    <property type="protein sequence ID" value="KAK7826989.1"/>
    <property type="molecule type" value="Genomic_DNA"/>
</dbReference>
<sequence length="95" mass="10688">MVWKIEQICSYFIEEDADAIQSIPLSLHRPKDRLIWMETPSGKFTVKSEYQLAFEENRGGGKVDCSNPSARKKSMEGSMENAPTPKSQAFCLEGS</sequence>
<reference evidence="2 3" key="1">
    <citation type="journal article" date="2018" name="Sci. Data">
        <title>The draft genome sequence of cork oak.</title>
        <authorList>
            <person name="Ramos A.M."/>
            <person name="Usie A."/>
            <person name="Barbosa P."/>
            <person name="Barros P.M."/>
            <person name="Capote T."/>
            <person name="Chaves I."/>
            <person name="Simoes F."/>
            <person name="Abreu I."/>
            <person name="Carrasquinho I."/>
            <person name="Faro C."/>
            <person name="Guimaraes J.B."/>
            <person name="Mendonca D."/>
            <person name="Nobrega F."/>
            <person name="Rodrigues L."/>
            <person name="Saibo N.J.M."/>
            <person name="Varela M.C."/>
            <person name="Egas C."/>
            <person name="Matos J."/>
            <person name="Miguel C.M."/>
            <person name="Oliveira M.M."/>
            <person name="Ricardo C.P."/>
            <person name="Goncalves S."/>
        </authorList>
    </citation>
    <scope>NUCLEOTIDE SEQUENCE [LARGE SCALE GENOMIC DNA]</scope>
    <source>
        <strain evidence="3">cv. HL8</strain>
    </source>
</reference>
<evidence type="ECO:0000313" key="3">
    <source>
        <dbReference type="Proteomes" id="UP000237347"/>
    </source>
</evidence>
<protein>
    <submittedName>
        <fullName evidence="2">Uncharacterized protein</fullName>
    </submittedName>
</protein>
<organism evidence="2 3">
    <name type="scientific">Quercus suber</name>
    <name type="common">Cork oak</name>
    <dbReference type="NCBI Taxonomy" id="58331"/>
    <lineage>
        <taxon>Eukaryota</taxon>
        <taxon>Viridiplantae</taxon>
        <taxon>Streptophyta</taxon>
        <taxon>Embryophyta</taxon>
        <taxon>Tracheophyta</taxon>
        <taxon>Spermatophyta</taxon>
        <taxon>Magnoliopsida</taxon>
        <taxon>eudicotyledons</taxon>
        <taxon>Gunneridae</taxon>
        <taxon>Pentapetalae</taxon>
        <taxon>rosids</taxon>
        <taxon>fabids</taxon>
        <taxon>Fagales</taxon>
        <taxon>Fagaceae</taxon>
        <taxon>Quercus</taxon>
    </lineage>
</organism>
<accession>A0AAW0JJP5</accession>
<dbReference type="Proteomes" id="UP000237347">
    <property type="component" value="Unassembled WGS sequence"/>
</dbReference>
<name>A0AAW0JJP5_QUESU</name>
<proteinExistence type="predicted"/>
<feature type="region of interest" description="Disordered" evidence="1">
    <location>
        <begin position="58"/>
        <end position="95"/>
    </location>
</feature>
<comment type="caution">
    <text evidence="2">The sequence shown here is derived from an EMBL/GenBank/DDBJ whole genome shotgun (WGS) entry which is preliminary data.</text>
</comment>
<gene>
    <name evidence="2" type="ORF">CFP56_031543</name>
</gene>
<keyword evidence="3" id="KW-1185">Reference proteome</keyword>
<dbReference type="AlphaFoldDB" id="A0AAW0JJP5"/>
<evidence type="ECO:0000256" key="1">
    <source>
        <dbReference type="SAM" id="MobiDB-lite"/>
    </source>
</evidence>